<keyword evidence="1" id="KW-1133">Transmembrane helix</keyword>
<dbReference type="EMBL" id="LGIQ01000009">
    <property type="protein sequence ID" value="KNB71228.1"/>
    <property type="molecule type" value="Genomic_DNA"/>
</dbReference>
<keyword evidence="1" id="KW-0472">Membrane</keyword>
<evidence type="ECO:0000256" key="1">
    <source>
        <dbReference type="SAM" id="Phobius"/>
    </source>
</evidence>
<dbReference type="PATRIC" id="fig|54915.3.peg.3255"/>
<dbReference type="PANTHER" id="PTHR37814:SF1">
    <property type="entry name" value="MEMBRANE PROTEIN"/>
    <property type="match status" value="1"/>
</dbReference>
<name>A0A0K9YR76_9BACL</name>
<dbReference type="AlphaFoldDB" id="A0A0K9YR76"/>
<feature type="transmembrane region" description="Helical" evidence="1">
    <location>
        <begin position="135"/>
        <end position="155"/>
    </location>
</feature>
<reference evidence="4" key="1">
    <citation type="submission" date="2015-07" db="EMBL/GenBank/DDBJ databases">
        <title>Genome sequencing project for genomic taxonomy and phylogenomics of Bacillus-like bacteria.</title>
        <authorList>
            <person name="Liu B."/>
            <person name="Wang J."/>
            <person name="Zhu Y."/>
            <person name="Liu G."/>
            <person name="Chen Q."/>
            <person name="Chen Z."/>
            <person name="Lan J."/>
            <person name="Che J."/>
            <person name="Ge C."/>
            <person name="Shi H."/>
            <person name="Pan Z."/>
            <person name="Liu X."/>
        </authorList>
    </citation>
    <scope>NUCLEOTIDE SEQUENCE [LARGE SCALE GENOMIC DNA]</scope>
    <source>
        <strain evidence="4">DSM 9887</strain>
    </source>
</reference>
<feature type="transmembrane region" description="Helical" evidence="1">
    <location>
        <begin position="107"/>
        <end position="128"/>
    </location>
</feature>
<evidence type="ECO:0000313" key="4">
    <source>
        <dbReference type="Proteomes" id="UP000036834"/>
    </source>
</evidence>
<reference evidence="3" key="2">
    <citation type="submission" date="2015-07" db="EMBL/GenBank/DDBJ databases">
        <title>MeaNS - Measles Nucleotide Surveillance Program.</title>
        <authorList>
            <person name="Tran T."/>
            <person name="Druce J."/>
        </authorList>
    </citation>
    <scope>NUCLEOTIDE SEQUENCE</scope>
    <source>
        <strain evidence="3">DSM 9887</strain>
    </source>
</reference>
<proteinExistence type="predicted"/>
<dbReference type="Proteomes" id="UP000319578">
    <property type="component" value="Unassembled WGS sequence"/>
</dbReference>
<comment type="caution">
    <text evidence="3">The sequence shown here is derived from an EMBL/GenBank/DDBJ whole genome shotgun (WGS) entry which is preliminary data.</text>
</comment>
<evidence type="ECO:0000313" key="3">
    <source>
        <dbReference type="EMBL" id="KNB71228.1"/>
    </source>
</evidence>
<dbReference type="EMBL" id="BJON01000002">
    <property type="protein sequence ID" value="GED66502.1"/>
    <property type="molecule type" value="Genomic_DNA"/>
</dbReference>
<keyword evidence="1" id="KW-0812">Transmembrane</keyword>
<dbReference type="PANTHER" id="PTHR37814">
    <property type="entry name" value="CONSERVED MEMBRANE PROTEIN"/>
    <property type="match status" value="1"/>
</dbReference>
<dbReference type="RefSeq" id="WP_049740262.1">
    <property type="nucleotide sequence ID" value="NZ_BJON01000002.1"/>
</dbReference>
<organism evidence="3 4">
    <name type="scientific">Brevibacillus reuszeri</name>
    <dbReference type="NCBI Taxonomy" id="54915"/>
    <lineage>
        <taxon>Bacteria</taxon>
        <taxon>Bacillati</taxon>
        <taxon>Bacillota</taxon>
        <taxon>Bacilli</taxon>
        <taxon>Bacillales</taxon>
        <taxon>Paenibacillaceae</taxon>
        <taxon>Brevibacillus</taxon>
    </lineage>
</organism>
<feature type="transmembrane region" description="Helical" evidence="1">
    <location>
        <begin position="254"/>
        <end position="275"/>
    </location>
</feature>
<feature type="transmembrane region" description="Helical" evidence="1">
    <location>
        <begin position="71"/>
        <end position="95"/>
    </location>
</feature>
<evidence type="ECO:0000313" key="2">
    <source>
        <dbReference type="EMBL" id="GED66502.1"/>
    </source>
</evidence>
<feature type="transmembrane region" description="Helical" evidence="1">
    <location>
        <begin position="204"/>
        <end position="231"/>
    </location>
</feature>
<evidence type="ECO:0000313" key="5">
    <source>
        <dbReference type="Proteomes" id="UP000319578"/>
    </source>
</evidence>
<feature type="transmembrane region" description="Helical" evidence="1">
    <location>
        <begin position="34"/>
        <end position="59"/>
    </location>
</feature>
<dbReference type="STRING" id="54915.ADS79_20680"/>
<accession>A0A0K9YR76</accession>
<protein>
    <submittedName>
        <fullName evidence="3">Membrane protein</fullName>
    </submittedName>
</protein>
<feature type="transmembrane region" description="Helical" evidence="1">
    <location>
        <begin position="287"/>
        <end position="308"/>
    </location>
</feature>
<dbReference type="InterPro" id="IPR038728">
    <property type="entry name" value="YkvI-like"/>
</dbReference>
<reference evidence="2 5" key="3">
    <citation type="submission" date="2019-06" db="EMBL/GenBank/DDBJ databases">
        <title>Whole genome shotgun sequence of Brevibacillus reuszeri NBRC 15719.</title>
        <authorList>
            <person name="Hosoyama A."/>
            <person name="Uohara A."/>
            <person name="Ohji S."/>
            <person name="Ichikawa N."/>
        </authorList>
    </citation>
    <scope>NUCLEOTIDE SEQUENCE [LARGE SCALE GENOMIC DNA]</scope>
    <source>
        <strain evidence="2 5">NBRC 15719</strain>
    </source>
</reference>
<feature type="transmembrane region" description="Helical" evidence="1">
    <location>
        <begin position="314"/>
        <end position="332"/>
    </location>
</feature>
<dbReference type="OrthoDB" id="2476065at2"/>
<keyword evidence="5" id="KW-1185">Reference proteome</keyword>
<sequence>MDKAVWQIAIVFAGSALGGTYLGGYEWLRFFTYFGSWGTLGIVLVSLGMGWFGYSLLTLCHRIGARSVHDLYLYLFGEALASSLSVVTHFLLIAYFGVMISQLASNLIADLSPLWFILFAITISIVFIMRGWKWIVSGLALSLAIGFLFFGLIFIEQFHVPIPSLGYQMNLNWLVHSLFYFGLHTLLCVVVTIPLAARADGEQTILMGVGISTGFFFLITLLGQAILLAYWHDIHAAALPTKQILLQLIPMGDWLLALLSLIHGGLMIAILCFALATPVAQRHDLQLAPLIMVILATLLFVALIPLAIPWSISAIASAVTYCGLLVLGRYIWKKQN</sequence>
<feature type="transmembrane region" description="Helical" evidence="1">
    <location>
        <begin position="175"/>
        <end position="197"/>
    </location>
</feature>
<dbReference type="Proteomes" id="UP000036834">
    <property type="component" value="Unassembled WGS sequence"/>
</dbReference>
<gene>
    <name evidence="3" type="ORF">ADS79_20680</name>
    <name evidence="2" type="ORF">BRE01_02040</name>
</gene>